<dbReference type="HOGENOM" id="CLU_525710_0_0_0"/>
<organism evidence="2 3">
    <name type="scientific">Isosphaera pallida (strain ATCC 43644 / DSM 9630 / IS1B)</name>
    <dbReference type="NCBI Taxonomy" id="575540"/>
    <lineage>
        <taxon>Bacteria</taxon>
        <taxon>Pseudomonadati</taxon>
        <taxon>Planctomycetota</taxon>
        <taxon>Planctomycetia</taxon>
        <taxon>Isosphaerales</taxon>
        <taxon>Isosphaeraceae</taxon>
        <taxon>Isosphaera</taxon>
    </lineage>
</organism>
<dbReference type="STRING" id="575540.Isop_2960"/>
<reference evidence="2 3" key="2">
    <citation type="journal article" date="2011" name="Stand. Genomic Sci.">
        <title>Complete genome sequence of Isosphaera pallida type strain (IS1B).</title>
        <authorList>
            <consortium name="US DOE Joint Genome Institute (JGI-PGF)"/>
            <person name="Goker M."/>
            <person name="Cleland D."/>
            <person name="Saunders E."/>
            <person name="Lapidus A."/>
            <person name="Nolan M."/>
            <person name="Lucas S."/>
            <person name="Hammon N."/>
            <person name="Deshpande S."/>
            <person name="Cheng J.F."/>
            <person name="Tapia R."/>
            <person name="Han C."/>
            <person name="Goodwin L."/>
            <person name="Pitluck S."/>
            <person name="Liolios K."/>
            <person name="Pagani I."/>
            <person name="Ivanova N."/>
            <person name="Mavromatis K."/>
            <person name="Pati A."/>
            <person name="Chen A."/>
            <person name="Palaniappan K."/>
            <person name="Land M."/>
            <person name="Hauser L."/>
            <person name="Chang Y.J."/>
            <person name="Jeffries C.D."/>
            <person name="Detter J.C."/>
            <person name="Beck B."/>
            <person name="Woyke T."/>
            <person name="Bristow J."/>
            <person name="Eisen J.A."/>
            <person name="Markowitz V."/>
            <person name="Hugenholtz P."/>
            <person name="Kyrpides N.C."/>
            <person name="Klenk H.P."/>
        </authorList>
    </citation>
    <scope>NUCLEOTIDE SEQUENCE [LARGE SCALE GENOMIC DNA]</scope>
    <source>
        <strain evidence="3">ATCC 43644 / DSM 9630 / IS1B</strain>
    </source>
</reference>
<dbReference type="KEGG" id="ipa:Isop_2960"/>
<dbReference type="EMBL" id="CP002353">
    <property type="protein sequence ID" value="ADV63525.1"/>
    <property type="molecule type" value="Genomic_DNA"/>
</dbReference>
<dbReference type="Proteomes" id="UP000008631">
    <property type="component" value="Chromosome"/>
</dbReference>
<evidence type="ECO:0000313" key="3">
    <source>
        <dbReference type="Proteomes" id="UP000008631"/>
    </source>
</evidence>
<dbReference type="AlphaFoldDB" id="E8R295"/>
<sequence>MFTGFRLVTMVVALAVPSAWAQPPGSGEPTVTPVPLGGSVVNRTGEGYYGVYIPTRYGGTLTVAISSGRIESFVGPDGRPTANGGDIGFNRHGWHIFKVVNPEGRYTVSTRFVQEAKAARMPWHYYYWPMKSDAIHEPWSGGNGRVDTMRPFGDDVMVAMPGAPIAPGQDIIRAGPNGILETPAAPGDELTWFPNLYDDLTFRGQDGTVYNTPAPLLKYDQLFGTYARRFEAANGQVQDIQRWTGHCLGGAVASIMLNEPIPAPGSGLTRDELKALWCELGENHLNHRIGDNANDIPAGPPRPGLDPTDAFVARFHTMIERHIRGNRKPLLANLRAFPPRGTPQEVWNHGVGMYTAVLEQIPGRGERSVRVKLNLHANSGSCLNGEDCKDRINQYDYIVVYGLNGEVDETNLYGNDWISVGGEAMYAPLNIMEVLESRWQGYNPMVTEANVRALDLANGSGNGSPRVRLAVNGQPPRFRSVAEYELGLPSVPPGPGSVPDRRSNGLFDGLFGDFRRDGLIPGERFQPRRGLFGGLFRGN</sequence>
<dbReference type="InParanoid" id="E8R295"/>
<accession>E8R295</accession>
<evidence type="ECO:0000256" key="1">
    <source>
        <dbReference type="SAM" id="SignalP"/>
    </source>
</evidence>
<dbReference type="eggNOG" id="ENOG5033Q91">
    <property type="taxonomic scope" value="Bacteria"/>
</dbReference>
<feature type="signal peptide" evidence="1">
    <location>
        <begin position="1"/>
        <end position="21"/>
    </location>
</feature>
<keyword evidence="1" id="KW-0732">Signal</keyword>
<reference key="1">
    <citation type="submission" date="2010-11" db="EMBL/GenBank/DDBJ databases">
        <title>The complete sequence of chromosome of Isophaera pallida ATCC 43644.</title>
        <authorList>
            <consortium name="US DOE Joint Genome Institute (JGI-PGF)"/>
            <person name="Lucas S."/>
            <person name="Copeland A."/>
            <person name="Lapidus A."/>
            <person name="Bruce D."/>
            <person name="Goodwin L."/>
            <person name="Pitluck S."/>
            <person name="Kyrpides N."/>
            <person name="Mavromatis K."/>
            <person name="Pagani I."/>
            <person name="Ivanova N."/>
            <person name="Saunders E."/>
            <person name="Brettin T."/>
            <person name="Detter J.C."/>
            <person name="Han C."/>
            <person name="Tapia R."/>
            <person name="Land M."/>
            <person name="Hauser L."/>
            <person name="Markowitz V."/>
            <person name="Cheng J.-F."/>
            <person name="Hugenholtz P."/>
            <person name="Woyke T."/>
            <person name="Wu D."/>
            <person name="Eisen J.A."/>
        </authorList>
    </citation>
    <scope>NUCLEOTIDE SEQUENCE</scope>
    <source>
        <strain>ATCC 43644</strain>
    </source>
</reference>
<feature type="chain" id="PRO_5003229983" evidence="1">
    <location>
        <begin position="22"/>
        <end position="539"/>
    </location>
</feature>
<evidence type="ECO:0000313" key="2">
    <source>
        <dbReference type="EMBL" id="ADV63525.1"/>
    </source>
</evidence>
<gene>
    <name evidence="2" type="ordered locus">Isop_2960</name>
</gene>
<protein>
    <submittedName>
        <fullName evidence="2">Uncharacterized protein</fullName>
    </submittedName>
</protein>
<keyword evidence="3" id="KW-1185">Reference proteome</keyword>
<proteinExistence type="predicted"/>
<name>E8R295_ISOPI</name>